<proteinExistence type="predicted"/>
<feature type="compositionally biased region" description="Polar residues" evidence="1">
    <location>
        <begin position="284"/>
        <end position="297"/>
    </location>
</feature>
<name>A0ABT7ARC0_9CYAN</name>
<evidence type="ECO:0000256" key="1">
    <source>
        <dbReference type="SAM" id="MobiDB-lite"/>
    </source>
</evidence>
<dbReference type="EMBL" id="JAQOSP010000041">
    <property type="protein sequence ID" value="MDJ1168964.1"/>
    <property type="molecule type" value="Genomic_DNA"/>
</dbReference>
<evidence type="ECO:0000313" key="3">
    <source>
        <dbReference type="Proteomes" id="UP001235303"/>
    </source>
</evidence>
<keyword evidence="3" id="KW-1185">Reference proteome</keyword>
<evidence type="ECO:0000313" key="2">
    <source>
        <dbReference type="EMBL" id="MDJ1168964.1"/>
    </source>
</evidence>
<dbReference type="Proteomes" id="UP001235303">
    <property type="component" value="Unassembled WGS sequence"/>
</dbReference>
<accession>A0ABT7ARC0</accession>
<organism evidence="2 3">
    <name type="scientific">Roseofilum acuticapitatum BLCC-M154</name>
    <dbReference type="NCBI Taxonomy" id="3022444"/>
    <lineage>
        <taxon>Bacteria</taxon>
        <taxon>Bacillati</taxon>
        <taxon>Cyanobacteriota</taxon>
        <taxon>Cyanophyceae</taxon>
        <taxon>Desertifilales</taxon>
        <taxon>Desertifilaceae</taxon>
        <taxon>Roseofilum</taxon>
        <taxon>Roseofilum acuticapitatum</taxon>
    </lineage>
</organism>
<gene>
    <name evidence="2" type="ORF">PMG71_05955</name>
</gene>
<reference evidence="2 3" key="1">
    <citation type="submission" date="2023-01" db="EMBL/GenBank/DDBJ databases">
        <title>Novel diversity within Roseofilum (Cyanobacteria; Desertifilaceae) from marine benthic mats with descriptions of four novel species.</title>
        <authorList>
            <person name="Wang Y."/>
            <person name="Berthold D.E."/>
            <person name="Hu J."/>
            <person name="Lefler F.W."/>
            <person name="Laughinghouse H.D. IV."/>
        </authorList>
    </citation>
    <scope>NUCLEOTIDE SEQUENCE [LARGE SCALE GENOMIC DNA]</scope>
    <source>
        <strain evidence="2 3">BLCC-M154</strain>
    </source>
</reference>
<protein>
    <recommendedName>
        <fullName evidence="4">FecR protein domain-containing protein</fullName>
    </recommendedName>
</protein>
<feature type="region of interest" description="Disordered" evidence="1">
    <location>
        <begin position="271"/>
        <end position="299"/>
    </location>
</feature>
<dbReference type="RefSeq" id="WP_283752728.1">
    <property type="nucleotide sequence ID" value="NZ_JAQOSP010000041.1"/>
</dbReference>
<sequence length="499" mass="54518">MMINRLYILRRVKRLLFAFVSLLTLTLILLTSLPSQGLIPDAAYIVKFQGSRLTLGAGTSRNRQPVQLQDRLESNRILYIPGDNQHWANLAFAVDSPKDHTGLVVRAGPHRTASQWSFPCTARGRFTIAWQRGRNRGCEEGIRVQSSGSATSQLLTRKALTAQGRNEVVVIPTPGESLIQTADSPTGILVDVLIGEVNVQSDRYPQGRLIRAGQRYAYPEDTVTPIDSNAILNSPELRDFVNPDNWSPDLFDRFANGIVAQLTELETAIRSNPPTLASPPPSRQPNTQPTASTTGTDLNGDWRFDFGWFTYSSQEGCTSVSPGTYTGLMTISQNGNQLSMSPDGPVPMDDGTLSGNQFQARGGTPMRWVGTVSSDGNEISGDGICDSFTMPFKLTRLPENNIPDGAIDISGKWVLVILGGSNIRAVDTIVQTGNEFQLLSGISGRSIKGEIENNEILIYFTNTPERGRISADLNRIEFPDQIMIRLGSPGCSDSQSCQI</sequence>
<comment type="caution">
    <text evidence="2">The sequence shown here is derived from an EMBL/GenBank/DDBJ whole genome shotgun (WGS) entry which is preliminary data.</text>
</comment>
<evidence type="ECO:0008006" key="4">
    <source>
        <dbReference type="Google" id="ProtNLM"/>
    </source>
</evidence>